<gene>
    <name evidence="1" type="ORF">G3M70_10470</name>
</gene>
<reference evidence="1 2" key="1">
    <citation type="submission" date="2020-02" db="EMBL/GenBank/DDBJ databases">
        <title>Genomic and physiological characterization of two novel Nitrospinaceae genera.</title>
        <authorList>
            <person name="Mueller A.J."/>
            <person name="Jung M.-Y."/>
            <person name="Strachan C.R."/>
            <person name="Herbold C.W."/>
            <person name="Kirkegaard R.H."/>
            <person name="Daims H."/>
        </authorList>
    </citation>
    <scope>NUCLEOTIDE SEQUENCE [LARGE SCALE GENOMIC DNA]</scope>
    <source>
        <strain evidence="1">EB</strain>
    </source>
</reference>
<sequence>MATKRVKPVAGFKRLLFVVILLLSLVLLTGIGGVVKDKRPAQVFSENLDQLDADEMISRAIVGTLYYDFDRWFPQFRKRISTLENKTPAIANRLELMKFHFYLAGLLAELSHVLSFTSKYKIDSIRDDFDRNSKRAKELAEDILEMPGISKDQQAEAYFYLGASEGYVGIVEYGAGHILSALMNGLNADNHLEDALDLDPRYNDAYVGLGVYEYGNTRIGGISNFLMQGGRDLRLQGLKHIEHALKGPILSRPLALKTLIWFYISEQINPDNASAEQGQPLSPGVCRKRALELLMEYESRYFKETAPDQFIGNKGLSMMKAIQFVLDRNYDNARKQFQKVLTISSYLEKTKGYNINPALAKTVKEGIRFCDLMIASGKNAGNVDSAVCPKIEKQIDFIENGGSMVEYESSKIRGEIQNVFHQRLKEMHDHRDC</sequence>
<proteinExistence type="predicted"/>
<evidence type="ECO:0000313" key="2">
    <source>
        <dbReference type="Proteomes" id="UP000594688"/>
    </source>
</evidence>
<dbReference type="Proteomes" id="UP000594688">
    <property type="component" value="Chromosome"/>
</dbReference>
<dbReference type="AlphaFoldDB" id="A0A7T0BXE1"/>
<name>A0A7T0BXE1_9BACT</name>
<evidence type="ECO:0000313" key="1">
    <source>
        <dbReference type="EMBL" id="QPJ62272.1"/>
    </source>
</evidence>
<organism evidence="1 2">
    <name type="scientific">Candidatus Nitronauta litoralis</name>
    <dbReference type="NCBI Taxonomy" id="2705533"/>
    <lineage>
        <taxon>Bacteria</taxon>
        <taxon>Pseudomonadati</taxon>
        <taxon>Nitrospinota/Tectimicrobiota group</taxon>
        <taxon>Nitrospinota</taxon>
        <taxon>Nitrospinia</taxon>
        <taxon>Nitrospinales</taxon>
        <taxon>Nitrospinaceae</taxon>
        <taxon>Candidatus Nitronauta</taxon>
    </lineage>
</organism>
<accession>A0A7T0BXE1</accession>
<protein>
    <submittedName>
        <fullName evidence="1">Uncharacterized protein</fullName>
    </submittedName>
</protein>
<dbReference type="EMBL" id="CP048685">
    <property type="protein sequence ID" value="QPJ62272.1"/>
    <property type="molecule type" value="Genomic_DNA"/>
</dbReference>
<dbReference type="KEGG" id="nli:G3M70_10470"/>